<dbReference type="AlphaFoldDB" id="A0AAJ0UD85"/>
<evidence type="ECO:0000313" key="2">
    <source>
        <dbReference type="Proteomes" id="UP001296967"/>
    </source>
</evidence>
<protein>
    <submittedName>
        <fullName evidence="1">Uncharacterized protein</fullName>
    </submittedName>
</protein>
<evidence type="ECO:0000313" key="1">
    <source>
        <dbReference type="EMBL" id="MBK5929343.1"/>
    </source>
</evidence>
<organism evidence="1 2">
    <name type="scientific">Halochromatium salexigens</name>
    <name type="common">Chromatium salexigens</name>
    <dbReference type="NCBI Taxonomy" id="49447"/>
    <lineage>
        <taxon>Bacteria</taxon>
        <taxon>Pseudomonadati</taxon>
        <taxon>Pseudomonadota</taxon>
        <taxon>Gammaproteobacteria</taxon>
        <taxon>Chromatiales</taxon>
        <taxon>Chromatiaceae</taxon>
        <taxon>Halochromatium</taxon>
    </lineage>
</organism>
<name>A0AAJ0UD85_HALSE</name>
<comment type="caution">
    <text evidence="1">The sequence shown here is derived from an EMBL/GenBank/DDBJ whole genome shotgun (WGS) entry which is preliminary data.</text>
</comment>
<accession>A0AAJ0UD85</accession>
<gene>
    <name evidence="1" type="ORF">CCR82_02040</name>
</gene>
<reference evidence="1" key="1">
    <citation type="submission" date="2017-05" db="EMBL/GenBank/DDBJ databases">
        <authorList>
            <person name="Imhoff J.F."/>
            <person name="Rahn T."/>
            <person name="Kuenzel S."/>
            <person name="Neulinger S.C."/>
        </authorList>
    </citation>
    <scope>NUCLEOTIDE SEQUENCE</scope>
    <source>
        <strain evidence="1">DSM 4395</strain>
    </source>
</reference>
<reference evidence="1" key="2">
    <citation type="journal article" date="2020" name="Microorganisms">
        <title>Osmotic Adaptation and Compatible Solute Biosynthesis of Phototrophic Bacteria as Revealed from Genome Analyses.</title>
        <authorList>
            <person name="Imhoff J.F."/>
            <person name="Rahn T."/>
            <person name="Kunzel S."/>
            <person name="Keller A."/>
            <person name="Neulinger S.C."/>
        </authorList>
    </citation>
    <scope>NUCLEOTIDE SEQUENCE</scope>
    <source>
        <strain evidence="1">DSM 4395</strain>
    </source>
</reference>
<sequence length="67" mass="7738">MRVNINGQFTRLSLITVKLAIRSHRSRGYREMERFADELDLAQYQTDLMTMSAIAAIRRQFDADTSG</sequence>
<dbReference type="Proteomes" id="UP001296967">
    <property type="component" value="Unassembled WGS sequence"/>
</dbReference>
<dbReference type="EMBL" id="NHSF01000013">
    <property type="protein sequence ID" value="MBK5929343.1"/>
    <property type="molecule type" value="Genomic_DNA"/>
</dbReference>
<keyword evidence="2" id="KW-1185">Reference proteome</keyword>
<proteinExistence type="predicted"/>